<dbReference type="SUPFAM" id="SSF51905">
    <property type="entry name" value="FAD/NAD(P)-binding domain"/>
    <property type="match status" value="1"/>
</dbReference>
<dbReference type="EMBL" id="SRJD01000005">
    <property type="protein sequence ID" value="TGA98963.1"/>
    <property type="molecule type" value="Genomic_DNA"/>
</dbReference>
<feature type="domain" description="FAD/NAD(P)-binding" evidence="5">
    <location>
        <begin position="2"/>
        <end position="123"/>
    </location>
</feature>
<dbReference type="Proteomes" id="UP000298347">
    <property type="component" value="Unassembled WGS sequence"/>
</dbReference>
<dbReference type="InterPro" id="IPR023753">
    <property type="entry name" value="FAD/NAD-binding_dom"/>
</dbReference>
<evidence type="ECO:0000256" key="1">
    <source>
        <dbReference type="ARBA" id="ARBA00001974"/>
    </source>
</evidence>
<dbReference type="RefSeq" id="WP_135347983.1">
    <property type="nucleotide sequence ID" value="NZ_SRJD01000005.1"/>
</dbReference>
<sequence>MYDVVIIGGGPAGQSAAIFTSKAGLKTLVIDNEKGLTQRALLKNHYGILETSGASLVETGKKQVERFGAEFVKSQVTNVTKNGEAFDIKTEDGASYSAGQIILATGSNAKLAQTIGLKTKDGREKYVKTVIETDEAGHTSIDGIWAAGVAAGVSVHTIVTSGDGAKKAINLISELKGERYVDHDKQPTD</sequence>
<comment type="cofactor">
    <cofactor evidence="1">
        <name>FAD</name>
        <dbReference type="ChEBI" id="CHEBI:57692"/>
    </cofactor>
</comment>
<protein>
    <submittedName>
        <fullName evidence="6">FAD-binding protein</fullName>
    </submittedName>
</protein>
<dbReference type="PRINTS" id="PR00368">
    <property type="entry name" value="FADPNR"/>
</dbReference>
<keyword evidence="3" id="KW-0285">Flavoprotein</keyword>
<dbReference type="PANTHER" id="PTHR48105">
    <property type="entry name" value="THIOREDOXIN REDUCTASE 1-RELATED-RELATED"/>
    <property type="match status" value="1"/>
</dbReference>
<evidence type="ECO:0000256" key="2">
    <source>
        <dbReference type="ARBA" id="ARBA00011738"/>
    </source>
</evidence>
<evidence type="ECO:0000313" key="7">
    <source>
        <dbReference type="Proteomes" id="UP000298347"/>
    </source>
</evidence>
<dbReference type="InterPro" id="IPR036188">
    <property type="entry name" value="FAD/NAD-bd_sf"/>
</dbReference>
<dbReference type="InterPro" id="IPR050097">
    <property type="entry name" value="Ferredoxin-NADP_redctase_2"/>
</dbReference>
<evidence type="ECO:0000313" key="6">
    <source>
        <dbReference type="EMBL" id="TGA98963.1"/>
    </source>
</evidence>
<dbReference type="AlphaFoldDB" id="A0A4Z0GP63"/>
<organism evidence="6 7">
    <name type="scientific">Sporolactobacillus shoreae</name>
    <dbReference type="NCBI Taxonomy" id="1465501"/>
    <lineage>
        <taxon>Bacteria</taxon>
        <taxon>Bacillati</taxon>
        <taxon>Bacillota</taxon>
        <taxon>Bacilli</taxon>
        <taxon>Bacillales</taxon>
        <taxon>Sporolactobacillaceae</taxon>
        <taxon>Sporolactobacillus</taxon>
    </lineage>
</organism>
<name>A0A4Z0GP63_9BACL</name>
<reference evidence="6 7" key="1">
    <citation type="journal article" date="2015" name="Int. J. Syst. Evol. Microbiol.">
        <title>Sporolactobacillus shoreae sp. nov. and Sporolactobacillus spathodeae sp. nov., two spore-forming lactic acid bacteria isolated from tree barks in Thailand.</title>
        <authorList>
            <person name="Thamacharoensuk T."/>
            <person name="Kitahara M."/>
            <person name="Ohkuma M."/>
            <person name="Thongchul N."/>
            <person name="Tanasupawat S."/>
        </authorList>
    </citation>
    <scope>NUCLEOTIDE SEQUENCE [LARGE SCALE GENOMIC DNA]</scope>
    <source>
        <strain evidence="6 7">BK92</strain>
    </source>
</reference>
<evidence type="ECO:0000256" key="4">
    <source>
        <dbReference type="ARBA" id="ARBA00023002"/>
    </source>
</evidence>
<evidence type="ECO:0000259" key="5">
    <source>
        <dbReference type="Pfam" id="PF07992"/>
    </source>
</evidence>
<keyword evidence="4" id="KW-0560">Oxidoreductase</keyword>
<accession>A0A4Z0GP63</accession>
<keyword evidence="7" id="KW-1185">Reference proteome</keyword>
<gene>
    <name evidence="6" type="ORF">E4665_06470</name>
</gene>
<dbReference type="OrthoDB" id="5345169at2"/>
<evidence type="ECO:0000256" key="3">
    <source>
        <dbReference type="ARBA" id="ARBA00022630"/>
    </source>
</evidence>
<comment type="subunit">
    <text evidence="2">Homodimer.</text>
</comment>
<dbReference type="GO" id="GO:0016491">
    <property type="term" value="F:oxidoreductase activity"/>
    <property type="evidence" value="ECO:0007669"/>
    <property type="project" value="UniProtKB-KW"/>
</dbReference>
<dbReference type="Gene3D" id="3.50.50.60">
    <property type="entry name" value="FAD/NAD(P)-binding domain"/>
    <property type="match status" value="1"/>
</dbReference>
<dbReference type="PRINTS" id="PR00469">
    <property type="entry name" value="PNDRDTASEII"/>
</dbReference>
<dbReference type="Pfam" id="PF07992">
    <property type="entry name" value="Pyr_redox_2"/>
    <property type="match status" value="1"/>
</dbReference>
<proteinExistence type="predicted"/>
<comment type="caution">
    <text evidence="6">The sequence shown here is derived from an EMBL/GenBank/DDBJ whole genome shotgun (WGS) entry which is preliminary data.</text>
</comment>